<proteinExistence type="predicted"/>
<gene>
    <name evidence="1" type="ORF">O3M35_001849</name>
</gene>
<keyword evidence="2" id="KW-1185">Reference proteome</keyword>
<dbReference type="Proteomes" id="UP001461498">
    <property type="component" value="Unassembled WGS sequence"/>
</dbReference>
<evidence type="ECO:0000313" key="2">
    <source>
        <dbReference type="Proteomes" id="UP001461498"/>
    </source>
</evidence>
<sequence length="69" mass="7789">MPKIVNMGSGRLKTDISVEIWKSKIFMITILPLYKEVKIYSLATSRAISRALKVSIAIKRGGFQLHEVL</sequence>
<dbReference type="EMBL" id="JAPXFL010000010">
    <property type="protein sequence ID" value="KAK9500614.1"/>
    <property type="molecule type" value="Genomic_DNA"/>
</dbReference>
<evidence type="ECO:0000313" key="1">
    <source>
        <dbReference type="EMBL" id="KAK9500614.1"/>
    </source>
</evidence>
<name>A0AAW1CPV2_9HEMI</name>
<dbReference type="AlphaFoldDB" id="A0AAW1CPV2"/>
<reference evidence="1 2" key="1">
    <citation type="submission" date="2022-12" db="EMBL/GenBank/DDBJ databases">
        <title>Chromosome-level genome assembly of true bugs.</title>
        <authorList>
            <person name="Ma L."/>
            <person name="Li H."/>
        </authorList>
    </citation>
    <scope>NUCLEOTIDE SEQUENCE [LARGE SCALE GENOMIC DNA]</scope>
    <source>
        <strain evidence="1">Lab_2022b</strain>
    </source>
</reference>
<comment type="caution">
    <text evidence="1">The sequence shown here is derived from an EMBL/GenBank/DDBJ whole genome shotgun (WGS) entry which is preliminary data.</text>
</comment>
<protein>
    <submittedName>
        <fullName evidence="1">Uncharacterized protein</fullName>
    </submittedName>
</protein>
<organism evidence="1 2">
    <name type="scientific">Rhynocoris fuscipes</name>
    <dbReference type="NCBI Taxonomy" id="488301"/>
    <lineage>
        <taxon>Eukaryota</taxon>
        <taxon>Metazoa</taxon>
        <taxon>Ecdysozoa</taxon>
        <taxon>Arthropoda</taxon>
        <taxon>Hexapoda</taxon>
        <taxon>Insecta</taxon>
        <taxon>Pterygota</taxon>
        <taxon>Neoptera</taxon>
        <taxon>Paraneoptera</taxon>
        <taxon>Hemiptera</taxon>
        <taxon>Heteroptera</taxon>
        <taxon>Panheteroptera</taxon>
        <taxon>Cimicomorpha</taxon>
        <taxon>Reduviidae</taxon>
        <taxon>Harpactorinae</taxon>
        <taxon>Harpactorini</taxon>
        <taxon>Rhynocoris</taxon>
    </lineage>
</organism>
<accession>A0AAW1CPV2</accession>